<dbReference type="Proteomes" id="UP000472676">
    <property type="component" value="Unassembled WGS sequence"/>
</dbReference>
<dbReference type="EMBL" id="JAAMOW010000002">
    <property type="protein sequence ID" value="NGY04268.1"/>
    <property type="molecule type" value="Genomic_DNA"/>
</dbReference>
<sequence>MSAHDELATRLQAAWQRRHGVTVRIGALQALSAGASSNSFVFELEGPGRHERCILQQFGGGESFVSALGKSEQARAQQAAFLGGVCTPEVLLCVDADDGLVDGFVSRFVAGETLGKRIVGDARYGDARRALPRQCAQALAGIHALDAEALAFLPLRNADTQIAELAARHRHYGEPLPVFEAAFAWLAQHLPPTRRPVVIHGDFRTGNLLVDETGLAGVLDWELAHRGDAMEDLGWLCVRSWRFGRDELPVGGFGRRAELYEHYEQAAGTVVDAAAVRFWELLGTLKWGVICQWFAHRRLRGELTQLEPAVIGRRVSEVELQLLDLLEGRGP</sequence>
<evidence type="ECO:0000313" key="3">
    <source>
        <dbReference type="Proteomes" id="UP000472676"/>
    </source>
</evidence>
<dbReference type="InterPro" id="IPR051678">
    <property type="entry name" value="AGP_Transferase"/>
</dbReference>
<evidence type="ECO:0000259" key="1">
    <source>
        <dbReference type="Pfam" id="PF01636"/>
    </source>
</evidence>
<accession>A0A6M2BP71</accession>
<reference evidence="2 3" key="1">
    <citation type="journal article" date="2014" name="Int. J. Syst. Evol. Microbiol.">
        <title>Solimonas terrae sp. nov., isolated from soil.</title>
        <authorList>
            <person name="Kim S.J."/>
            <person name="Moon J.Y."/>
            <person name="Weon H.Y."/>
            <person name="Ahn J.H."/>
            <person name="Chen W.M."/>
            <person name="Kwon S.W."/>
        </authorList>
    </citation>
    <scope>NUCLEOTIDE SEQUENCE [LARGE SCALE GENOMIC DNA]</scope>
    <source>
        <strain evidence="2 3">KIS83-12</strain>
    </source>
</reference>
<evidence type="ECO:0000313" key="2">
    <source>
        <dbReference type="EMBL" id="NGY04268.1"/>
    </source>
</evidence>
<dbReference type="InterPro" id="IPR002575">
    <property type="entry name" value="Aminoglycoside_PTrfase"/>
</dbReference>
<dbReference type="AlphaFoldDB" id="A0A6M2BP71"/>
<dbReference type="InterPro" id="IPR011009">
    <property type="entry name" value="Kinase-like_dom_sf"/>
</dbReference>
<protein>
    <submittedName>
        <fullName evidence="2">Phosphotransferase family protein</fullName>
    </submittedName>
</protein>
<dbReference type="InterPro" id="IPR041726">
    <property type="entry name" value="ACAD10_11_N"/>
</dbReference>
<dbReference type="CDD" id="cd05154">
    <property type="entry name" value="ACAD10_11_N-like"/>
    <property type="match status" value="1"/>
</dbReference>
<feature type="domain" description="Aminoglycoside phosphotransferase" evidence="1">
    <location>
        <begin position="29"/>
        <end position="267"/>
    </location>
</feature>
<dbReference type="PANTHER" id="PTHR21310:SF57">
    <property type="entry name" value="BLR2944 PROTEIN"/>
    <property type="match status" value="1"/>
</dbReference>
<dbReference type="GO" id="GO:0016740">
    <property type="term" value="F:transferase activity"/>
    <property type="evidence" value="ECO:0007669"/>
    <property type="project" value="UniProtKB-KW"/>
</dbReference>
<gene>
    <name evidence="2" type="ORF">G7Y85_05800</name>
</gene>
<keyword evidence="3" id="KW-1185">Reference proteome</keyword>
<organism evidence="2 3">
    <name type="scientific">Solimonas terrae</name>
    <dbReference type="NCBI Taxonomy" id="1396819"/>
    <lineage>
        <taxon>Bacteria</taxon>
        <taxon>Pseudomonadati</taxon>
        <taxon>Pseudomonadota</taxon>
        <taxon>Gammaproteobacteria</taxon>
        <taxon>Nevskiales</taxon>
        <taxon>Nevskiaceae</taxon>
        <taxon>Solimonas</taxon>
    </lineage>
</organism>
<dbReference type="PANTHER" id="PTHR21310">
    <property type="entry name" value="AMINOGLYCOSIDE PHOSPHOTRANSFERASE-RELATED-RELATED"/>
    <property type="match status" value="1"/>
</dbReference>
<proteinExistence type="predicted"/>
<dbReference type="Pfam" id="PF01636">
    <property type="entry name" value="APH"/>
    <property type="match status" value="1"/>
</dbReference>
<dbReference type="RefSeq" id="WP_166253157.1">
    <property type="nucleotide sequence ID" value="NZ_JAAMOW010000002.1"/>
</dbReference>
<comment type="caution">
    <text evidence="2">The sequence shown here is derived from an EMBL/GenBank/DDBJ whole genome shotgun (WGS) entry which is preliminary data.</text>
</comment>
<dbReference type="Gene3D" id="3.90.1200.10">
    <property type="match status" value="1"/>
</dbReference>
<name>A0A6M2BP71_9GAMM</name>
<keyword evidence="2" id="KW-0808">Transferase</keyword>
<dbReference type="SUPFAM" id="SSF56112">
    <property type="entry name" value="Protein kinase-like (PK-like)"/>
    <property type="match status" value="1"/>
</dbReference>